<keyword evidence="7" id="KW-0406">Ion transport</keyword>
<evidence type="ECO:0000256" key="3">
    <source>
        <dbReference type="ARBA" id="ARBA00022452"/>
    </source>
</evidence>
<gene>
    <name evidence="14" type="ORF">C0099_01525</name>
</gene>
<dbReference type="Pfam" id="PF00593">
    <property type="entry name" value="TonB_dep_Rec_b-barrel"/>
    <property type="match status" value="1"/>
</dbReference>
<evidence type="ECO:0000313" key="14">
    <source>
        <dbReference type="EMBL" id="AUN93729.1"/>
    </source>
</evidence>
<keyword evidence="6" id="KW-0408">Iron</keyword>
<dbReference type="KEGG" id="atw:C0099_01525"/>
<dbReference type="OrthoDB" id="8538693at2"/>
<evidence type="ECO:0000256" key="6">
    <source>
        <dbReference type="ARBA" id="ARBA00023004"/>
    </source>
</evidence>
<evidence type="ECO:0000256" key="1">
    <source>
        <dbReference type="ARBA" id="ARBA00004571"/>
    </source>
</evidence>
<dbReference type="InterPro" id="IPR039426">
    <property type="entry name" value="TonB-dep_rcpt-like"/>
</dbReference>
<dbReference type="GO" id="GO:0006826">
    <property type="term" value="P:iron ion transport"/>
    <property type="evidence" value="ECO:0007669"/>
    <property type="project" value="UniProtKB-KW"/>
</dbReference>
<keyword evidence="15" id="KW-1185">Reference proteome</keyword>
<keyword evidence="10 11" id="KW-0998">Cell outer membrane</keyword>
<proteinExistence type="inferred from homology"/>
<feature type="signal peptide" evidence="12">
    <location>
        <begin position="1"/>
        <end position="20"/>
    </location>
</feature>
<reference evidence="14 15" key="1">
    <citation type="submission" date="2018-01" db="EMBL/GenBank/DDBJ databases">
        <authorList>
            <person name="Fu G.-Y."/>
        </authorList>
    </citation>
    <scope>NUCLEOTIDE SEQUENCE [LARGE SCALE GENOMIC DNA]</scope>
    <source>
        <strain evidence="14 15">SY39</strain>
    </source>
</reference>
<dbReference type="InterPro" id="IPR036942">
    <property type="entry name" value="Beta-barrel_TonB_sf"/>
</dbReference>
<evidence type="ECO:0000256" key="2">
    <source>
        <dbReference type="ARBA" id="ARBA00022448"/>
    </source>
</evidence>
<dbReference type="PANTHER" id="PTHR32552">
    <property type="entry name" value="FERRICHROME IRON RECEPTOR-RELATED"/>
    <property type="match status" value="1"/>
</dbReference>
<name>A0A2I6S390_9RHOO</name>
<dbReference type="InterPro" id="IPR000531">
    <property type="entry name" value="Beta-barrel_TonB"/>
</dbReference>
<evidence type="ECO:0000256" key="10">
    <source>
        <dbReference type="ARBA" id="ARBA00023237"/>
    </source>
</evidence>
<feature type="domain" description="TonB-dependent receptor-like beta-barrel" evidence="13">
    <location>
        <begin position="271"/>
        <end position="722"/>
    </location>
</feature>
<keyword evidence="9 11" id="KW-0472">Membrane</keyword>
<dbReference type="SUPFAM" id="SSF56935">
    <property type="entry name" value="Porins"/>
    <property type="match status" value="1"/>
</dbReference>
<evidence type="ECO:0000256" key="11">
    <source>
        <dbReference type="PROSITE-ProRule" id="PRU01360"/>
    </source>
</evidence>
<dbReference type="AlphaFoldDB" id="A0A2I6S390"/>
<evidence type="ECO:0000256" key="4">
    <source>
        <dbReference type="ARBA" id="ARBA00022496"/>
    </source>
</evidence>
<evidence type="ECO:0000256" key="7">
    <source>
        <dbReference type="ARBA" id="ARBA00023065"/>
    </source>
</evidence>
<dbReference type="GO" id="GO:0009279">
    <property type="term" value="C:cell outer membrane"/>
    <property type="evidence" value="ECO:0007669"/>
    <property type="project" value="UniProtKB-SubCell"/>
</dbReference>
<evidence type="ECO:0000259" key="13">
    <source>
        <dbReference type="Pfam" id="PF00593"/>
    </source>
</evidence>
<accession>A0A2I6S390</accession>
<dbReference type="RefSeq" id="WP_102245803.1">
    <property type="nucleotide sequence ID" value="NZ_CP025682.1"/>
</dbReference>
<keyword evidence="8" id="KW-0798">TonB box</keyword>
<organism evidence="14 15">
    <name type="scientific">Pseudazoarcus pumilus</name>
    <dbReference type="NCBI Taxonomy" id="2067960"/>
    <lineage>
        <taxon>Bacteria</taxon>
        <taxon>Pseudomonadati</taxon>
        <taxon>Pseudomonadota</taxon>
        <taxon>Betaproteobacteria</taxon>
        <taxon>Rhodocyclales</taxon>
        <taxon>Zoogloeaceae</taxon>
        <taxon>Pseudazoarcus</taxon>
    </lineage>
</organism>
<protein>
    <recommendedName>
        <fullName evidence="13">TonB-dependent receptor-like beta-barrel domain-containing protein</fullName>
    </recommendedName>
</protein>
<evidence type="ECO:0000313" key="15">
    <source>
        <dbReference type="Proteomes" id="UP000242205"/>
    </source>
</evidence>
<feature type="chain" id="PRO_5014419933" description="TonB-dependent receptor-like beta-barrel domain-containing protein" evidence="12">
    <location>
        <begin position="21"/>
        <end position="758"/>
    </location>
</feature>
<dbReference type="PROSITE" id="PS52016">
    <property type="entry name" value="TONB_DEPENDENT_REC_3"/>
    <property type="match status" value="1"/>
</dbReference>
<evidence type="ECO:0000256" key="9">
    <source>
        <dbReference type="ARBA" id="ARBA00023136"/>
    </source>
</evidence>
<evidence type="ECO:0000256" key="12">
    <source>
        <dbReference type="SAM" id="SignalP"/>
    </source>
</evidence>
<sequence length="758" mass="81959">MHPRPIPLLAALLVTTPVGATEAELPAVLVQPADTLDPATLSTTRIDGADVDAVPASATDALGKRAVSIQATRPENRNTGIFVRGLGTTSFNDGMSGSVGTTLDGVHLARQGMFPLRLLDIESVDIVRTPALGGPGPATSAGGIHIRTRAPQWEDEASVRLERGTHGHEAYETVVGGTLVPETLAGRFSAYTQRRSGVVRNVFSGEDVNGGQHDGLRGQLLWTPSATLRARLIVERERLDDDCCAYSVARYSAASRARAAALGHTLLPADPLSREVAQDGSNRRRMDHEAATAQFEILLRDDTRLVATTGWRQWRFDSRSDLDGIDLAIAPRGGSHMDHRQWSQEIRFDGRLAPTLDYRIGAYHLQRSHRREGLLGYGPDAARWFTAGLDLPPLDDALLAAVLDGATVRTPGSQSATTQSLFGQLDWAPRHDLGLTGIVRYSRDRTRAETRCEVSGLQPLPALPGFSELAGQLRGALLGHDTRTQHRSRDDSLDASLRLHFEPRAGVELEVSASSGYKPGGVNAETVTGAVSPTFDAERSLGLEASAGLDLPRDGYLRLTLYRTEIRDYQALTYNPDSSPLIPTMNNITNVDAVRSQGVEIESDMALGERTRLALGAGYNDARYTDFRNAPCPPGSGVLYCDFSGKQMANAPRWTAFAGLSHHRPLANGGEVYGDIAWRWRSGFHGTTERGHGSHVAARGLIDARIGLRQRHWDLSLWAHNLTDEKHVTAVFALNGSGDYGALAGRPRTIGLSLTLAL</sequence>
<dbReference type="Gene3D" id="2.40.170.20">
    <property type="entry name" value="TonB-dependent receptor, beta-barrel domain"/>
    <property type="match status" value="1"/>
</dbReference>
<keyword evidence="5 11" id="KW-0812">Transmembrane</keyword>
<dbReference type="Proteomes" id="UP000242205">
    <property type="component" value="Chromosome"/>
</dbReference>
<keyword evidence="2 11" id="KW-0813">Transport</keyword>
<dbReference type="PANTHER" id="PTHR32552:SF81">
    <property type="entry name" value="TONB-DEPENDENT OUTER MEMBRANE RECEPTOR"/>
    <property type="match status" value="1"/>
</dbReference>
<keyword evidence="4" id="KW-0410">Iron transport</keyword>
<comment type="similarity">
    <text evidence="11">Belongs to the TonB-dependent receptor family.</text>
</comment>
<dbReference type="EMBL" id="CP025682">
    <property type="protein sequence ID" value="AUN93729.1"/>
    <property type="molecule type" value="Genomic_DNA"/>
</dbReference>
<evidence type="ECO:0000256" key="5">
    <source>
        <dbReference type="ARBA" id="ARBA00022692"/>
    </source>
</evidence>
<keyword evidence="3 11" id="KW-1134">Transmembrane beta strand</keyword>
<comment type="subcellular location">
    <subcellularLocation>
        <location evidence="1 11">Cell outer membrane</location>
        <topology evidence="1 11">Multi-pass membrane protein</topology>
    </subcellularLocation>
</comment>
<keyword evidence="12" id="KW-0732">Signal</keyword>
<evidence type="ECO:0000256" key="8">
    <source>
        <dbReference type="ARBA" id="ARBA00023077"/>
    </source>
</evidence>